<keyword evidence="2" id="KW-1185">Reference proteome</keyword>
<dbReference type="OrthoDB" id="441660at2759"/>
<dbReference type="Gene3D" id="3.10.100.10">
    <property type="entry name" value="Mannose-Binding Protein A, subunit A"/>
    <property type="match status" value="1"/>
</dbReference>
<dbReference type="InterPro" id="IPR016186">
    <property type="entry name" value="C-type_lectin-like/link_sf"/>
</dbReference>
<reference evidence="2" key="1">
    <citation type="journal article" date="2014" name="Nat. Genet.">
        <title>Genome of the human hookworm Necator americanus.</title>
        <authorList>
            <person name="Tang Y.T."/>
            <person name="Gao X."/>
            <person name="Rosa B.A."/>
            <person name="Abubucker S."/>
            <person name="Hallsworth-Pepin K."/>
            <person name="Martin J."/>
            <person name="Tyagi R."/>
            <person name="Heizer E."/>
            <person name="Zhang X."/>
            <person name="Bhonagiri-Palsikar V."/>
            <person name="Minx P."/>
            <person name="Warren W.C."/>
            <person name="Wang Q."/>
            <person name="Zhan B."/>
            <person name="Hotez P.J."/>
            <person name="Sternberg P.W."/>
            <person name="Dougall A."/>
            <person name="Gaze S.T."/>
            <person name="Mulvenna J."/>
            <person name="Sotillo J."/>
            <person name="Ranganathan S."/>
            <person name="Rabelo E.M."/>
            <person name="Wilson R.K."/>
            <person name="Felgner P.L."/>
            <person name="Bethony J."/>
            <person name="Hawdon J.M."/>
            <person name="Gasser R.B."/>
            <person name="Loukas A."/>
            <person name="Mitreva M."/>
        </authorList>
    </citation>
    <scope>NUCLEOTIDE SEQUENCE [LARGE SCALE GENOMIC DNA]</scope>
</reference>
<dbReference type="KEGG" id="nai:NECAME_08334"/>
<evidence type="ECO:0000313" key="1">
    <source>
        <dbReference type="EMBL" id="ETN81668.1"/>
    </source>
</evidence>
<evidence type="ECO:0008006" key="3">
    <source>
        <dbReference type="Google" id="ProtNLM"/>
    </source>
</evidence>
<name>W2TIN6_NECAM</name>
<dbReference type="InterPro" id="IPR016187">
    <property type="entry name" value="CTDL_fold"/>
</dbReference>
<accession>W2TIN6</accession>
<sequence length="90" mass="9957">MKKSKLSTTIGLKFGGGCEVDSRTKHWVDGSAVDYESWHSNQPDNWKCNENCGAVLVGSHRPPSMYSHRHVEPLLVEPPPLNSIVEPPSC</sequence>
<evidence type="ECO:0000313" key="2">
    <source>
        <dbReference type="Proteomes" id="UP000053676"/>
    </source>
</evidence>
<protein>
    <recommendedName>
        <fullName evidence="3">C-type lectin domain-containing protein</fullName>
    </recommendedName>
</protein>
<dbReference type="SUPFAM" id="SSF56436">
    <property type="entry name" value="C-type lectin-like"/>
    <property type="match status" value="1"/>
</dbReference>
<dbReference type="Proteomes" id="UP000053676">
    <property type="component" value="Unassembled WGS sequence"/>
</dbReference>
<proteinExistence type="predicted"/>
<organism evidence="1 2">
    <name type="scientific">Necator americanus</name>
    <name type="common">Human hookworm</name>
    <dbReference type="NCBI Taxonomy" id="51031"/>
    <lineage>
        <taxon>Eukaryota</taxon>
        <taxon>Metazoa</taxon>
        <taxon>Ecdysozoa</taxon>
        <taxon>Nematoda</taxon>
        <taxon>Chromadorea</taxon>
        <taxon>Rhabditida</taxon>
        <taxon>Rhabditina</taxon>
        <taxon>Rhabditomorpha</taxon>
        <taxon>Strongyloidea</taxon>
        <taxon>Ancylostomatidae</taxon>
        <taxon>Bunostominae</taxon>
        <taxon>Necator</taxon>
    </lineage>
</organism>
<dbReference type="EMBL" id="KI658656">
    <property type="protein sequence ID" value="ETN81668.1"/>
    <property type="molecule type" value="Genomic_DNA"/>
</dbReference>
<dbReference type="AlphaFoldDB" id="W2TIN6"/>
<gene>
    <name evidence="1" type="ORF">NECAME_08334</name>
</gene>